<dbReference type="EMBL" id="ABID01000001">
    <property type="protein sequence ID" value="EDQ05670.1"/>
    <property type="molecule type" value="Genomic_DNA"/>
</dbReference>
<evidence type="ECO:0000313" key="1">
    <source>
        <dbReference type="EMBL" id="EDQ05670.1"/>
    </source>
</evidence>
<proteinExistence type="predicted"/>
<reference evidence="1 2" key="1">
    <citation type="submission" date="2007-11" db="EMBL/GenBank/DDBJ databases">
        <authorList>
            <person name="Wagner-Dobler I."/>
            <person name="Ferriera S."/>
            <person name="Johnson J."/>
            <person name="Kravitz S."/>
            <person name="Beeson K."/>
            <person name="Sutton G."/>
            <person name="Rogers Y.-H."/>
            <person name="Friedman R."/>
            <person name="Frazier M."/>
            <person name="Venter J.C."/>
        </authorList>
    </citation>
    <scope>NUCLEOTIDE SEQUENCE [LARGE SCALE GENOMIC DNA]</scope>
    <source>
        <strain evidence="1 2">HEL-45</strain>
    </source>
</reference>
<accession>A0ABM9X875</accession>
<comment type="caution">
    <text evidence="1">The sequence shown here is derived from an EMBL/GenBank/DDBJ whole genome shotgun (WGS) entry which is preliminary data.</text>
</comment>
<keyword evidence="2" id="KW-1185">Reference proteome</keyword>
<name>A0ABM9X875_9RHOB</name>
<gene>
    <name evidence="1" type="ORF">OIHEL45_02630</name>
</gene>
<sequence>MKARQELRATADATFQQGLPFGPAAVLAMEIAPLSGVLDN</sequence>
<organism evidence="1 2">
    <name type="scientific">Sulfitobacter indolifex HEL-45</name>
    <dbReference type="NCBI Taxonomy" id="391624"/>
    <lineage>
        <taxon>Bacteria</taxon>
        <taxon>Pseudomonadati</taxon>
        <taxon>Pseudomonadota</taxon>
        <taxon>Alphaproteobacteria</taxon>
        <taxon>Rhodobacterales</taxon>
        <taxon>Roseobacteraceae</taxon>
        <taxon>Sulfitobacter</taxon>
    </lineage>
</organism>
<protein>
    <submittedName>
        <fullName evidence="1">Uncharacterized protein</fullName>
    </submittedName>
</protein>
<evidence type="ECO:0000313" key="2">
    <source>
        <dbReference type="Proteomes" id="UP000003257"/>
    </source>
</evidence>
<dbReference type="Proteomes" id="UP000003257">
    <property type="component" value="Unassembled WGS sequence"/>
</dbReference>